<accession>A0A167H780</accession>
<organism evidence="2 5">
    <name type="scientific">Hydrogenophaga crassostreae</name>
    <dbReference type="NCBI Taxonomy" id="1763535"/>
    <lineage>
        <taxon>Bacteria</taxon>
        <taxon>Pseudomonadati</taxon>
        <taxon>Pseudomonadota</taxon>
        <taxon>Betaproteobacteria</taxon>
        <taxon>Burkholderiales</taxon>
        <taxon>Comamonadaceae</taxon>
        <taxon>Hydrogenophaga</taxon>
    </lineage>
</organism>
<dbReference type="AlphaFoldDB" id="A0A167H780"/>
<dbReference type="EMBL" id="CP017476">
    <property type="protein sequence ID" value="AOW12549.1"/>
    <property type="molecule type" value="Genomic_DNA"/>
</dbReference>
<reference evidence="3 4" key="1">
    <citation type="submission" date="2016-02" db="EMBL/GenBank/DDBJ databases">
        <title>Draft genome sequence of Hydrogenophaga sp. LPB0072.</title>
        <authorList>
            <person name="Shin S.-K."/>
            <person name="Yi H."/>
        </authorList>
    </citation>
    <scope>NUCLEOTIDE SEQUENCE [LARGE SCALE GENOMIC DNA]</scope>
    <source>
        <strain evidence="3 4">LPB0072</strain>
    </source>
</reference>
<dbReference type="Pfam" id="PF14403">
    <property type="entry name" value="CP_ATPgrasp_2"/>
    <property type="match status" value="1"/>
</dbReference>
<dbReference type="InterPro" id="IPR025841">
    <property type="entry name" value="CP_ATPgrasp_2"/>
</dbReference>
<dbReference type="KEGG" id="hyl:LPB072_06520"/>
<dbReference type="EMBL" id="LVWD01000030">
    <property type="protein sequence ID" value="OAD40418.1"/>
    <property type="molecule type" value="Genomic_DNA"/>
</dbReference>
<evidence type="ECO:0000313" key="5">
    <source>
        <dbReference type="Proteomes" id="UP000185680"/>
    </source>
</evidence>
<dbReference type="Gene3D" id="3.40.50.11290">
    <property type="match status" value="1"/>
</dbReference>
<name>A0A167H780_9BURK</name>
<dbReference type="RefSeq" id="WP_066092965.1">
    <property type="nucleotide sequence ID" value="NZ_CP017476.1"/>
</dbReference>
<evidence type="ECO:0000313" key="3">
    <source>
        <dbReference type="EMBL" id="OAD40418.1"/>
    </source>
</evidence>
<evidence type="ECO:0000313" key="2">
    <source>
        <dbReference type="EMBL" id="AOW12549.1"/>
    </source>
</evidence>
<evidence type="ECO:0000313" key="4">
    <source>
        <dbReference type="Proteomes" id="UP000185657"/>
    </source>
</evidence>
<dbReference type="PIRSF" id="PIRSF005522">
    <property type="entry name" value="UCP005522"/>
    <property type="match status" value="1"/>
</dbReference>
<dbReference type="PANTHER" id="PTHR34595">
    <property type="entry name" value="BLR5612 PROTEIN"/>
    <property type="match status" value="1"/>
</dbReference>
<dbReference type="SUPFAM" id="SSF56059">
    <property type="entry name" value="Glutathione synthetase ATP-binding domain-like"/>
    <property type="match status" value="1"/>
</dbReference>
<dbReference type="InterPro" id="IPR016450">
    <property type="entry name" value="UCP005522"/>
</dbReference>
<dbReference type="OrthoDB" id="9804079at2"/>
<sequence length="478" mass="53198">MTKPMFDEMNASPTEVRAHYTKYAKWLAEQSPEVMADRREEAEVIFRRVGITFAVYGDKDEDASGNERLIPFDLIPRIIPSKEWKSMKAGLVQRVTALNRFIEDVYHDQEIIKAGHIPKDQVVKNAQFRPEMIGVNVMNGVYSHISGVDMVRAPNAKGVGEYYVLEDNLRVPSGVSYMLEDRKMMMRLFPELFGQNRVAPVAHYPDLLLETLRAVSPASSDEPTVVVLTPGMHNSAYFEHAFLAQQMGVELVEGLDLYTKDNFVYMRTTQGPQRVDVIYRRVDDDFLDPTVFRSNSTLGCAGLMDAYRAGNVNICNAVGTGVADDKSIYPYVPKMIEFYLGEKPILNNVPTFMGRKPDDLKYILDNLKDLVVKEVHGAGGYGMLVGPASTKAEIESFRKAVIAKPDGYIGQPTLSLSTCPTYVEKGIAPRHIDLRPFVLSGKEVQMVPGGLTRVALKAGSLVVNSSQGGGTKDTWILE</sequence>
<dbReference type="STRING" id="1763535.LPB072_06520"/>
<dbReference type="Gene3D" id="3.30.1490.270">
    <property type="match status" value="1"/>
</dbReference>
<protein>
    <recommendedName>
        <fullName evidence="1">Circularly permuted ATP-grasp type 2 domain-containing protein</fullName>
    </recommendedName>
</protein>
<feature type="domain" description="Circularly permuted ATP-grasp type 2" evidence="1">
    <location>
        <begin position="76"/>
        <end position="455"/>
    </location>
</feature>
<gene>
    <name evidence="2" type="ORF">LPB072_06520</name>
    <name evidence="3" type="ORF">LPB72_16005</name>
</gene>
<keyword evidence="4" id="KW-1185">Reference proteome</keyword>
<dbReference type="InterPro" id="IPR051680">
    <property type="entry name" value="ATP-dep_Glu-Cys_Ligase-2"/>
</dbReference>
<reference evidence="2 5" key="2">
    <citation type="submission" date="2016-10" db="EMBL/GenBank/DDBJ databases">
        <title>Hydorgenophaga sp. LPB0072 isolated from gastropod.</title>
        <authorList>
            <person name="Kim E."/>
            <person name="Yi H."/>
        </authorList>
    </citation>
    <scope>NUCLEOTIDE SEQUENCE [LARGE SCALE GENOMIC DNA]</scope>
    <source>
        <strain evidence="2 5">LPB0072</strain>
    </source>
</reference>
<dbReference type="PANTHER" id="PTHR34595:SF7">
    <property type="entry name" value="SLL1039 PROTEIN"/>
    <property type="match status" value="1"/>
</dbReference>
<dbReference type="Proteomes" id="UP000185657">
    <property type="component" value="Unassembled WGS sequence"/>
</dbReference>
<dbReference type="Proteomes" id="UP000185680">
    <property type="component" value="Chromosome"/>
</dbReference>
<evidence type="ECO:0000259" key="1">
    <source>
        <dbReference type="Pfam" id="PF14403"/>
    </source>
</evidence>
<proteinExistence type="predicted"/>